<dbReference type="RefSeq" id="WP_092479696.1">
    <property type="nucleotide sequence ID" value="NZ_CP126128.1"/>
</dbReference>
<name>A0A1I5VWN1_9LACT</name>
<gene>
    <name evidence="8" type="ORF">SAMN04488506_0626</name>
</gene>
<dbReference type="PANTHER" id="PTHR35795">
    <property type="entry name" value="SLR1885 PROTEIN"/>
    <property type="match status" value="1"/>
</dbReference>
<proteinExistence type="predicted"/>
<dbReference type="GO" id="GO:0046872">
    <property type="term" value="F:metal ion binding"/>
    <property type="evidence" value="ECO:0007669"/>
    <property type="project" value="UniProtKB-KW"/>
</dbReference>
<dbReference type="OrthoDB" id="9782134at2"/>
<reference evidence="8 9" key="1">
    <citation type="submission" date="2016-10" db="EMBL/GenBank/DDBJ databases">
        <authorList>
            <person name="de Groot N.N."/>
        </authorList>
    </citation>
    <scope>NUCLEOTIDE SEQUENCE [LARGE SCALE GENOMIC DNA]</scope>
    <source>
        <strain evidence="8 9">DSM 20581</strain>
    </source>
</reference>
<protein>
    <recommendedName>
        <fullName evidence="1">bis(5'-nucleosyl)-tetraphosphatase (symmetrical)</fullName>
        <ecNumber evidence="1">3.6.1.41</ecNumber>
    </recommendedName>
</protein>
<dbReference type="EMBL" id="FOXW01000002">
    <property type="protein sequence ID" value="SFQ11697.1"/>
    <property type="molecule type" value="Genomic_DNA"/>
</dbReference>
<evidence type="ECO:0000256" key="2">
    <source>
        <dbReference type="ARBA" id="ARBA00022723"/>
    </source>
</evidence>
<evidence type="ECO:0000259" key="7">
    <source>
        <dbReference type="PROSITE" id="PS51831"/>
    </source>
</evidence>
<dbReference type="Proteomes" id="UP000199136">
    <property type="component" value="Unassembled WGS sequence"/>
</dbReference>
<dbReference type="SMART" id="SM00471">
    <property type="entry name" value="HDc"/>
    <property type="match status" value="1"/>
</dbReference>
<keyword evidence="4 8" id="KW-0378">Hydrolase</keyword>
<dbReference type="GO" id="GO:0008803">
    <property type="term" value="F:bis(5'-nucleosyl)-tetraphosphatase (symmetrical) activity"/>
    <property type="evidence" value="ECO:0007669"/>
    <property type="project" value="UniProtKB-EC"/>
</dbReference>
<evidence type="ECO:0000256" key="6">
    <source>
        <dbReference type="ARBA" id="ARBA00049417"/>
    </source>
</evidence>
<evidence type="ECO:0000256" key="3">
    <source>
        <dbReference type="ARBA" id="ARBA00022741"/>
    </source>
</evidence>
<dbReference type="Pfam" id="PF01966">
    <property type="entry name" value="HD"/>
    <property type="match status" value="1"/>
</dbReference>
<dbReference type="EC" id="3.6.1.41" evidence="1"/>
<dbReference type="GO" id="GO:0000166">
    <property type="term" value="F:nucleotide binding"/>
    <property type="evidence" value="ECO:0007669"/>
    <property type="project" value="UniProtKB-KW"/>
</dbReference>
<dbReference type="CDD" id="cd00077">
    <property type="entry name" value="HDc"/>
    <property type="match status" value="1"/>
</dbReference>
<keyword evidence="2" id="KW-0479">Metal-binding</keyword>
<evidence type="ECO:0000313" key="8">
    <source>
        <dbReference type="EMBL" id="SFQ11697.1"/>
    </source>
</evidence>
<dbReference type="PANTHER" id="PTHR35795:SF1">
    <property type="entry name" value="BIS(5'-NUCLEOSYL)-TETRAPHOSPHATASE, SYMMETRICAL"/>
    <property type="match status" value="1"/>
</dbReference>
<comment type="catalytic activity">
    <reaction evidence="6">
        <text>P(1),P(4)-bis(5'-adenosyl) tetraphosphate + H2O = 2 ADP + 2 H(+)</text>
        <dbReference type="Rhea" id="RHEA:24252"/>
        <dbReference type="ChEBI" id="CHEBI:15377"/>
        <dbReference type="ChEBI" id="CHEBI:15378"/>
        <dbReference type="ChEBI" id="CHEBI:58141"/>
        <dbReference type="ChEBI" id="CHEBI:456216"/>
        <dbReference type="EC" id="3.6.1.41"/>
    </reaction>
</comment>
<sequence length="202" mass="22939">MKSEVDELIYSNRYFALTREELKGQARIQMSAKRFKHVLGVEAAAVRLAEQYGASIEAASIAALCHDMAKEKPDQEMKELIKETGLPSEMIDYGSNIWHGPCAAEIVKREYHLFDEDILNAIRYHTVGRSEMSLLEQVIYVADYIEAGRQFPGVEEARRLADEDLEAAVSFGTQQTLAHLIQTKKKIYPRAVATYNRWVADK</sequence>
<evidence type="ECO:0000313" key="9">
    <source>
        <dbReference type="Proteomes" id="UP000199136"/>
    </source>
</evidence>
<accession>A0A1I5VWN1</accession>
<feature type="domain" description="HD" evidence="7">
    <location>
        <begin position="34"/>
        <end position="148"/>
    </location>
</feature>
<dbReference type="SUPFAM" id="SSF109604">
    <property type="entry name" value="HD-domain/PDEase-like"/>
    <property type="match status" value="1"/>
</dbReference>
<dbReference type="PROSITE" id="PS51831">
    <property type="entry name" value="HD"/>
    <property type="match status" value="1"/>
</dbReference>
<organism evidence="8 9">
    <name type="scientific">Desemzia incerta</name>
    <dbReference type="NCBI Taxonomy" id="82801"/>
    <lineage>
        <taxon>Bacteria</taxon>
        <taxon>Bacillati</taxon>
        <taxon>Bacillota</taxon>
        <taxon>Bacilli</taxon>
        <taxon>Lactobacillales</taxon>
        <taxon>Carnobacteriaceae</taxon>
        <taxon>Desemzia</taxon>
    </lineage>
</organism>
<keyword evidence="5" id="KW-0408">Iron</keyword>
<dbReference type="InterPro" id="IPR005249">
    <property type="entry name" value="YqeK"/>
</dbReference>
<dbReference type="Gene3D" id="1.10.3210.10">
    <property type="entry name" value="Hypothetical protein af1432"/>
    <property type="match status" value="1"/>
</dbReference>
<evidence type="ECO:0000256" key="5">
    <source>
        <dbReference type="ARBA" id="ARBA00023004"/>
    </source>
</evidence>
<dbReference type="AlphaFoldDB" id="A0A1I5VWN1"/>
<keyword evidence="3" id="KW-0547">Nucleotide-binding</keyword>
<dbReference type="STRING" id="82801.SAMN04488506_0626"/>
<dbReference type="InterPro" id="IPR006674">
    <property type="entry name" value="HD_domain"/>
</dbReference>
<dbReference type="InterPro" id="IPR051094">
    <property type="entry name" value="Diverse_Catalytic_Enzymes"/>
</dbReference>
<evidence type="ECO:0000256" key="1">
    <source>
        <dbReference type="ARBA" id="ARBA00012506"/>
    </source>
</evidence>
<evidence type="ECO:0000256" key="4">
    <source>
        <dbReference type="ARBA" id="ARBA00022801"/>
    </source>
</evidence>
<dbReference type="InterPro" id="IPR003607">
    <property type="entry name" value="HD/PDEase_dom"/>
</dbReference>
<keyword evidence="9" id="KW-1185">Reference proteome</keyword>
<dbReference type="NCBIfam" id="TIGR00488">
    <property type="entry name" value="bis(5'-nucleosyl)-tetraphosphatase (symmetrical) YqeK"/>
    <property type="match status" value="1"/>
</dbReference>